<sequence length="52" mass="5937">MGGRARLDERPQLVFGYVCLGDPQMAEWGYIDLMELAEVFRPPLIIVERDLG</sequence>
<evidence type="ECO:0000313" key="2">
    <source>
        <dbReference type="Proteomes" id="UP000199546"/>
    </source>
</evidence>
<dbReference type="EMBL" id="FPBA01000034">
    <property type="protein sequence ID" value="SFU06842.1"/>
    <property type="molecule type" value="Genomic_DNA"/>
</dbReference>
<accession>A0A1I7D539</accession>
<reference evidence="2" key="1">
    <citation type="submission" date="2016-10" db="EMBL/GenBank/DDBJ databases">
        <authorList>
            <person name="Varghese N."/>
            <person name="Submissions S."/>
        </authorList>
    </citation>
    <scope>NUCLEOTIDE SEQUENCE [LARGE SCALE GENOMIC DNA]</scope>
    <source>
        <strain evidence="2">DSM 46136</strain>
    </source>
</reference>
<evidence type="ECO:0000313" key="1">
    <source>
        <dbReference type="EMBL" id="SFU06842.1"/>
    </source>
</evidence>
<dbReference type="AlphaFoldDB" id="A0A1I7D539"/>
<name>A0A1I7D539_9ACTN</name>
<dbReference type="Proteomes" id="UP000199546">
    <property type="component" value="Unassembled WGS sequence"/>
</dbReference>
<proteinExistence type="predicted"/>
<keyword evidence="2" id="KW-1185">Reference proteome</keyword>
<protein>
    <submittedName>
        <fullName evidence="1">Uncharacterized protein</fullName>
    </submittedName>
</protein>
<organism evidence="1 2">
    <name type="scientific">Geodermatophilus amargosae</name>
    <dbReference type="NCBI Taxonomy" id="1296565"/>
    <lineage>
        <taxon>Bacteria</taxon>
        <taxon>Bacillati</taxon>
        <taxon>Actinomycetota</taxon>
        <taxon>Actinomycetes</taxon>
        <taxon>Geodermatophilales</taxon>
        <taxon>Geodermatophilaceae</taxon>
        <taxon>Geodermatophilus</taxon>
    </lineage>
</organism>
<gene>
    <name evidence="1" type="ORF">SAMN05660657_05323</name>
</gene>